<dbReference type="AlphaFoldDB" id="A0A521DDE6"/>
<name>A0A521DDE6_9BACT</name>
<protein>
    <submittedName>
        <fullName evidence="3">Por secretion system C-terminal sorting domain-containing protein</fullName>
    </submittedName>
</protein>
<evidence type="ECO:0000313" key="4">
    <source>
        <dbReference type="Proteomes" id="UP000317557"/>
    </source>
</evidence>
<reference evidence="3 4" key="1">
    <citation type="submission" date="2017-05" db="EMBL/GenBank/DDBJ databases">
        <authorList>
            <person name="Varghese N."/>
            <person name="Submissions S."/>
        </authorList>
    </citation>
    <scope>NUCLEOTIDE SEQUENCE [LARGE SCALE GENOMIC DNA]</scope>
    <source>
        <strain evidence="3 4">DSM 21985</strain>
    </source>
</reference>
<dbReference type="OrthoDB" id="2079373at2"/>
<keyword evidence="4" id="KW-1185">Reference proteome</keyword>
<evidence type="ECO:0000259" key="2">
    <source>
        <dbReference type="Pfam" id="PF18962"/>
    </source>
</evidence>
<dbReference type="Proteomes" id="UP000317557">
    <property type="component" value="Unassembled WGS sequence"/>
</dbReference>
<keyword evidence="1" id="KW-0732">Signal</keyword>
<feature type="chain" id="PRO_5021766731" evidence="1">
    <location>
        <begin position="27"/>
        <end position="606"/>
    </location>
</feature>
<dbReference type="Pfam" id="PF18962">
    <property type="entry name" value="Por_Secre_tail"/>
    <property type="match status" value="1"/>
</dbReference>
<sequence length="606" mass="68937">MHTYRPQLTFLAALFLFSSFGIPALAQHQSHDHHDLLEIQQAFVRGEMDVNEAALRQFRLIFEADAYTDNHQKCATPAFIFLKNHRNELSSQTLQKIDSLAKTKARADVTMQHSYISPSGKFEIHYDSSGPDAVPAEDLNNNGLPDYVEKTAFSADSSYRHEVLTLGFSDPIPEGFQYDVYLQNMGFYGVTSEGDSNFPCNTDNVETCIYIENDFVGFPANTHPEGHAIGALYATMAHEFKHAIQYQQNRWGLPIRSNDWIEMDATLMEEVVFDDVNDYYNYIKRTLDGQEPNLESLFYNPARSAPVAYNYVSWMIYYSEVFGNEFWVDVWDLIEENNLIGIDEAMIQTLPFYGADFGQELVRNHLWHFASGENAPTSNYGFEEKSDYPTPNLDESLIGTPSEQISIDDINELAARYIEVVPEPNDRGYVNLAVDFDSTQIGLGALIYLKTGEVLERAAAGRDKPQVYLPNDIVWEDVERVGIVITNFDLSEATRNLSLSVGSSDYTIEIRDPDYLDLPEEIAVYQNYPNPFNPRTTIAFDLNEPARVNLEVYDITGRKVKSLLNRFLQVGRYEEEFDGSGLSSGVYLYRLKIGNKVHVKKMTLIK</sequence>
<evidence type="ECO:0000256" key="1">
    <source>
        <dbReference type="SAM" id="SignalP"/>
    </source>
</evidence>
<dbReference type="NCBIfam" id="TIGR04183">
    <property type="entry name" value="Por_Secre_tail"/>
    <property type="match status" value="1"/>
</dbReference>
<organism evidence="3 4">
    <name type="scientific">Gracilimonas mengyeensis</name>
    <dbReference type="NCBI Taxonomy" id="1302730"/>
    <lineage>
        <taxon>Bacteria</taxon>
        <taxon>Pseudomonadati</taxon>
        <taxon>Balneolota</taxon>
        <taxon>Balneolia</taxon>
        <taxon>Balneolales</taxon>
        <taxon>Balneolaceae</taxon>
        <taxon>Gracilimonas</taxon>
    </lineage>
</organism>
<feature type="signal peptide" evidence="1">
    <location>
        <begin position="1"/>
        <end position="26"/>
    </location>
</feature>
<dbReference type="RefSeq" id="WP_142454543.1">
    <property type="nucleotide sequence ID" value="NZ_FXTP01000008.1"/>
</dbReference>
<feature type="domain" description="Secretion system C-terminal sorting" evidence="2">
    <location>
        <begin position="528"/>
        <end position="602"/>
    </location>
</feature>
<dbReference type="Gene3D" id="2.60.40.4070">
    <property type="match status" value="1"/>
</dbReference>
<evidence type="ECO:0000313" key="3">
    <source>
        <dbReference type="EMBL" id="SMO69824.1"/>
    </source>
</evidence>
<dbReference type="InterPro" id="IPR026444">
    <property type="entry name" value="Secre_tail"/>
</dbReference>
<proteinExistence type="predicted"/>
<dbReference type="NCBIfam" id="NF045524">
    <property type="entry name" value="MXAN_6640_HExxH"/>
    <property type="match status" value="1"/>
</dbReference>
<gene>
    <name evidence="3" type="ORF">SAMN06265219_10879</name>
</gene>
<dbReference type="EMBL" id="FXTP01000008">
    <property type="protein sequence ID" value="SMO69824.1"/>
    <property type="molecule type" value="Genomic_DNA"/>
</dbReference>
<accession>A0A521DDE6</accession>